<proteinExistence type="inferred from homology"/>
<evidence type="ECO:0000313" key="16">
    <source>
        <dbReference type="EMBL" id="SEW01983.1"/>
    </source>
</evidence>
<keyword evidence="9 14" id="KW-0418">Kinase</keyword>
<feature type="binding site" description="in other chain" evidence="14">
    <location>
        <begin position="216"/>
        <end position="218"/>
    </location>
    <ligand>
        <name>substrate</name>
        <note>ligand shared between dimeric partners</note>
    </ligand>
</feature>
<comment type="subunit">
    <text evidence="14">Homotetramer.</text>
</comment>
<dbReference type="GO" id="GO:0003872">
    <property type="term" value="F:6-phosphofructokinase activity"/>
    <property type="evidence" value="ECO:0007669"/>
    <property type="project" value="UniProtKB-UniRule"/>
</dbReference>
<keyword evidence="7 14" id="KW-0479">Metal-binding</keyword>
<keyword evidence="12 14" id="KW-0324">Glycolysis</keyword>
<dbReference type="InterPro" id="IPR022953">
    <property type="entry name" value="ATP_PFK"/>
</dbReference>
<feature type="domain" description="Phosphofructokinase" evidence="15">
    <location>
        <begin position="49"/>
        <end position="324"/>
    </location>
</feature>
<dbReference type="Pfam" id="PF00365">
    <property type="entry name" value="PFK"/>
    <property type="match status" value="1"/>
</dbReference>
<comment type="catalytic activity">
    <reaction evidence="13 14">
        <text>beta-D-fructose 6-phosphate + ATP = beta-D-fructose 1,6-bisphosphate + ADP + H(+)</text>
        <dbReference type="Rhea" id="RHEA:16109"/>
        <dbReference type="ChEBI" id="CHEBI:15378"/>
        <dbReference type="ChEBI" id="CHEBI:30616"/>
        <dbReference type="ChEBI" id="CHEBI:32966"/>
        <dbReference type="ChEBI" id="CHEBI:57634"/>
        <dbReference type="ChEBI" id="CHEBI:456216"/>
        <dbReference type="EC" id="2.7.1.11"/>
    </reaction>
</comment>
<dbReference type="GO" id="GO:0042802">
    <property type="term" value="F:identical protein binding"/>
    <property type="evidence" value="ECO:0007669"/>
    <property type="project" value="TreeGrafter"/>
</dbReference>
<sequence length="369" mass="40214">MTLFSSFSSYSANFQTIAGLYFHTTQTFYFENTIFECFEPSLMAKEIKKIGVLTSGGDAPGMNAAVRAVVRASIYYGIEVYGIYRGYDGLINDKMEELHVRSVSNILSRGGTFLLSARSEAFRTKEGRAKAYENFKARELDALVVIGGDGSFTGADIFSQEYDVPVIGIPGTIDNDLAGTDYTIGFDTACNTAREAIDKIRDTASSHDRLFFIEVMGRDAGFIAVNSAIGGGAVAMIVPEHNWSIDQLIKRLRKGAANQKASNVVIIAEGCKLGNAYDVAAKVKEQLDYFDIRVTVLGHLQRGGSPTTMDRVLASRLGVAAVEGLRDGQSKVMVGVINNRITYTPIGEAIKTVKRLDDDEFRIAKILSI</sequence>
<evidence type="ECO:0000256" key="7">
    <source>
        <dbReference type="ARBA" id="ARBA00022723"/>
    </source>
</evidence>
<evidence type="ECO:0000256" key="12">
    <source>
        <dbReference type="ARBA" id="ARBA00023152"/>
    </source>
</evidence>
<dbReference type="GO" id="GO:0046872">
    <property type="term" value="F:metal ion binding"/>
    <property type="evidence" value="ECO:0007669"/>
    <property type="project" value="UniProtKB-KW"/>
</dbReference>
<dbReference type="InterPro" id="IPR012828">
    <property type="entry name" value="PFKA_ATP_prok"/>
</dbReference>
<comment type="activity regulation">
    <text evidence="14">Allosterically activated by ADP and other diphosphonucleosides, and allosterically inhibited by phosphoenolpyruvate.</text>
</comment>
<evidence type="ECO:0000259" key="15">
    <source>
        <dbReference type="Pfam" id="PF00365"/>
    </source>
</evidence>
<keyword evidence="10 14" id="KW-0067">ATP-binding</keyword>
<comment type="cofactor">
    <cofactor evidence="1 14">
        <name>Mg(2+)</name>
        <dbReference type="ChEBI" id="CHEBI:18420"/>
    </cofactor>
</comment>
<evidence type="ECO:0000313" key="17">
    <source>
        <dbReference type="Proteomes" id="UP000199437"/>
    </source>
</evidence>
<evidence type="ECO:0000256" key="9">
    <source>
        <dbReference type="ARBA" id="ARBA00022777"/>
    </source>
</evidence>
<dbReference type="PANTHER" id="PTHR13697">
    <property type="entry name" value="PHOSPHOFRUCTOKINASE"/>
    <property type="match status" value="1"/>
</dbReference>
<name>A0A1I0NKR3_9BACT</name>
<dbReference type="GO" id="GO:0070095">
    <property type="term" value="F:fructose-6-phosphate binding"/>
    <property type="evidence" value="ECO:0007669"/>
    <property type="project" value="TreeGrafter"/>
</dbReference>
<evidence type="ECO:0000256" key="6">
    <source>
        <dbReference type="ARBA" id="ARBA00022679"/>
    </source>
</evidence>
<reference evidence="17" key="1">
    <citation type="submission" date="2016-10" db="EMBL/GenBank/DDBJ databases">
        <authorList>
            <person name="Varghese N."/>
            <person name="Submissions S."/>
        </authorList>
    </citation>
    <scope>NUCLEOTIDE SEQUENCE [LARGE SCALE GENOMIC DNA]</scope>
    <source>
        <strain evidence="17">CGMCC 1.12402</strain>
    </source>
</reference>
<dbReference type="FunFam" id="3.40.50.450:FF:000001">
    <property type="entry name" value="ATP-dependent 6-phosphofructokinase"/>
    <property type="match status" value="1"/>
</dbReference>
<dbReference type="PROSITE" id="PS00433">
    <property type="entry name" value="PHOSPHOFRUCTOKINASE"/>
    <property type="match status" value="1"/>
</dbReference>
<dbReference type="NCBIfam" id="NF002872">
    <property type="entry name" value="PRK03202.1"/>
    <property type="match status" value="1"/>
</dbReference>
<dbReference type="UniPathway" id="UPA00109">
    <property type="reaction ID" value="UER00182"/>
</dbReference>
<dbReference type="GO" id="GO:0016208">
    <property type="term" value="F:AMP binding"/>
    <property type="evidence" value="ECO:0007669"/>
    <property type="project" value="TreeGrafter"/>
</dbReference>
<accession>A0A1I0NKR3</accession>
<comment type="function">
    <text evidence="14">Catalyzes the phosphorylation of D-fructose 6-phosphate to fructose 1,6-bisphosphate by ATP, the first committing step of glycolysis.</text>
</comment>
<dbReference type="GO" id="GO:0005524">
    <property type="term" value="F:ATP binding"/>
    <property type="evidence" value="ECO:0007669"/>
    <property type="project" value="UniProtKB-UniRule"/>
</dbReference>
<gene>
    <name evidence="14" type="primary">pfkA</name>
    <name evidence="16" type="ORF">SAMN05216290_1279</name>
</gene>
<feature type="binding site" description="in other chain" evidence="14">
    <location>
        <position position="201"/>
    </location>
    <ligand>
        <name>ADP</name>
        <dbReference type="ChEBI" id="CHEBI:456216"/>
        <note>allosteric activator; ligand shared between dimeric partners</note>
    </ligand>
</feature>
<dbReference type="GO" id="GO:0048029">
    <property type="term" value="F:monosaccharide binding"/>
    <property type="evidence" value="ECO:0007669"/>
    <property type="project" value="TreeGrafter"/>
</dbReference>
<feature type="binding site" description="in other chain" evidence="14">
    <location>
        <begin position="260"/>
        <end position="262"/>
    </location>
    <ligand>
        <name>ADP</name>
        <dbReference type="ChEBI" id="CHEBI:456216"/>
        <note>allosteric activator; ligand shared between dimeric partners</note>
    </ligand>
</feature>
<dbReference type="InterPro" id="IPR035966">
    <property type="entry name" value="PKF_sf"/>
</dbReference>
<dbReference type="AlphaFoldDB" id="A0A1I0NKR3"/>
<comment type="pathway">
    <text evidence="3 14">Carbohydrate degradation; glycolysis; D-glyceraldehyde 3-phosphate and glycerone phosphate from D-glucose: step 3/4.</text>
</comment>
<feature type="binding site" evidence="14">
    <location>
        <position position="209"/>
    </location>
    <ligand>
        <name>substrate</name>
        <note>ligand shared between dimeric partners</note>
    </ligand>
</feature>
<feature type="binding site" evidence="14">
    <location>
        <position position="149"/>
    </location>
    <ligand>
        <name>Mg(2+)</name>
        <dbReference type="ChEBI" id="CHEBI:18420"/>
        <note>catalytic</note>
    </ligand>
</feature>
<dbReference type="HAMAP" id="MF_00339">
    <property type="entry name" value="Phosphofructokinase_I_B1"/>
    <property type="match status" value="1"/>
</dbReference>
<dbReference type="EMBL" id="FOIR01000001">
    <property type="protein sequence ID" value="SEW01983.1"/>
    <property type="molecule type" value="Genomic_DNA"/>
</dbReference>
<feature type="binding site" description="in other chain" evidence="14">
    <location>
        <begin position="172"/>
        <end position="174"/>
    </location>
    <ligand>
        <name>substrate</name>
        <note>ligand shared between dimeric partners</note>
    </ligand>
</feature>
<dbReference type="NCBIfam" id="TIGR02482">
    <property type="entry name" value="PFKA_ATP"/>
    <property type="match status" value="1"/>
</dbReference>
<feature type="binding site" description="in other chain" evidence="14">
    <location>
        <position position="269"/>
    </location>
    <ligand>
        <name>substrate</name>
        <note>ligand shared between dimeric partners</note>
    </ligand>
</feature>
<dbReference type="FunFam" id="3.40.50.460:FF:000002">
    <property type="entry name" value="ATP-dependent 6-phosphofructokinase"/>
    <property type="match status" value="1"/>
</dbReference>
<evidence type="ECO:0000256" key="5">
    <source>
        <dbReference type="ARBA" id="ARBA00022533"/>
    </source>
</evidence>
<dbReference type="PIRSF" id="PIRSF000532">
    <property type="entry name" value="ATP_PFK_prok"/>
    <property type="match status" value="1"/>
</dbReference>
<evidence type="ECO:0000256" key="13">
    <source>
        <dbReference type="ARBA" id="ARBA00048070"/>
    </source>
</evidence>
<dbReference type="InterPro" id="IPR015912">
    <property type="entry name" value="Phosphofructokinase_CS"/>
</dbReference>
<feature type="binding site" evidence="14">
    <location>
        <begin position="148"/>
        <end position="151"/>
    </location>
    <ligand>
        <name>ATP</name>
        <dbReference type="ChEBI" id="CHEBI:30616"/>
    </ligand>
</feature>
<evidence type="ECO:0000256" key="3">
    <source>
        <dbReference type="ARBA" id="ARBA00004679"/>
    </source>
</evidence>
<dbReference type="GO" id="GO:0030388">
    <property type="term" value="P:fructose 1,6-bisphosphate metabolic process"/>
    <property type="evidence" value="ECO:0007669"/>
    <property type="project" value="TreeGrafter"/>
</dbReference>
<keyword evidence="11 14" id="KW-0460">Magnesium</keyword>
<evidence type="ECO:0000256" key="8">
    <source>
        <dbReference type="ARBA" id="ARBA00022741"/>
    </source>
</evidence>
<dbReference type="Gene3D" id="3.40.50.450">
    <property type="match status" value="1"/>
</dbReference>
<comment type="similarity">
    <text evidence="14">Belongs to the phosphofructokinase type A (PFKA) family. ATP-dependent PFK group I subfamily. Prokaryotic clade 'B1' sub-subfamily.</text>
</comment>
<keyword evidence="8 14" id="KW-0547">Nucleotide-binding</keyword>
<evidence type="ECO:0000256" key="4">
    <source>
        <dbReference type="ARBA" id="ARBA00022490"/>
    </source>
</evidence>
<protein>
    <recommendedName>
        <fullName evidence="14">ATP-dependent 6-phosphofructokinase</fullName>
        <shortName evidence="14">ATP-PFK</shortName>
        <shortName evidence="14">Phosphofructokinase</shortName>
        <ecNumber evidence="14">2.7.1.11</ecNumber>
    </recommendedName>
    <alternativeName>
        <fullName evidence="14">Phosphohexokinase</fullName>
    </alternativeName>
</protein>
<evidence type="ECO:0000256" key="11">
    <source>
        <dbReference type="ARBA" id="ARBA00022842"/>
    </source>
</evidence>
<dbReference type="GO" id="GO:0061621">
    <property type="term" value="P:canonical glycolysis"/>
    <property type="evidence" value="ECO:0007669"/>
    <property type="project" value="TreeGrafter"/>
</dbReference>
<dbReference type="Gene3D" id="3.40.50.460">
    <property type="entry name" value="Phosphofructokinase domain"/>
    <property type="match status" value="1"/>
</dbReference>
<evidence type="ECO:0000256" key="14">
    <source>
        <dbReference type="HAMAP-Rule" id="MF_00339"/>
    </source>
</evidence>
<feature type="active site" description="Proton acceptor" evidence="14">
    <location>
        <position position="174"/>
    </location>
</feature>
<keyword evidence="6 14" id="KW-0808">Transferase</keyword>
<keyword evidence="4 14" id="KW-0963">Cytoplasm</keyword>
<dbReference type="GO" id="GO:0005945">
    <property type="term" value="C:6-phosphofructokinase complex"/>
    <property type="evidence" value="ECO:0007669"/>
    <property type="project" value="TreeGrafter"/>
</dbReference>
<dbReference type="GO" id="GO:0006002">
    <property type="term" value="P:fructose 6-phosphate metabolic process"/>
    <property type="evidence" value="ECO:0007669"/>
    <property type="project" value="UniProtKB-UniRule"/>
</dbReference>
<feature type="binding site" description="in other chain" evidence="14">
    <location>
        <begin position="299"/>
        <end position="302"/>
    </location>
    <ligand>
        <name>substrate</name>
        <note>ligand shared between dimeric partners</note>
    </ligand>
</feature>
<feature type="binding site" evidence="14">
    <location>
        <begin position="118"/>
        <end position="119"/>
    </location>
    <ligand>
        <name>ATP</name>
        <dbReference type="ChEBI" id="CHEBI:30616"/>
    </ligand>
</feature>
<dbReference type="SUPFAM" id="SSF53784">
    <property type="entry name" value="Phosphofructokinase"/>
    <property type="match status" value="1"/>
</dbReference>
<comment type="subcellular location">
    <subcellularLocation>
        <location evidence="2 14">Cytoplasm</location>
    </subcellularLocation>
</comment>
<dbReference type="InterPro" id="IPR012003">
    <property type="entry name" value="ATP_PFK_prok-type"/>
</dbReference>
<dbReference type="Proteomes" id="UP000199437">
    <property type="component" value="Unassembled WGS sequence"/>
</dbReference>
<dbReference type="InterPro" id="IPR000023">
    <property type="entry name" value="Phosphofructokinase_dom"/>
</dbReference>
<feature type="binding site" evidence="14">
    <location>
        <position position="57"/>
    </location>
    <ligand>
        <name>ATP</name>
        <dbReference type="ChEBI" id="CHEBI:30616"/>
    </ligand>
</feature>
<evidence type="ECO:0000256" key="1">
    <source>
        <dbReference type="ARBA" id="ARBA00001946"/>
    </source>
</evidence>
<dbReference type="EC" id="2.7.1.11" evidence="14"/>
<evidence type="ECO:0000256" key="10">
    <source>
        <dbReference type="ARBA" id="ARBA00022840"/>
    </source>
</evidence>
<dbReference type="PRINTS" id="PR00476">
    <property type="entry name" value="PHFRCTKINASE"/>
</dbReference>
<feature type="binding site" evidence="14">
    <location>
        <begin position="67"/>
        <end position="71"/>
    </location>
    <ligand>
        <name>ADP</name>
        <dbReference type="ChEBI" id="CHEBI:456216"/>
        <note>allosteric activator; ligand shared between dimeric partners</note>
    </ligand>
</feature>
<keyword evidence="17" id="KW-1185">Reference proteome</keyword>
<evidence type="ECO:0000256" key="2">
    <source>
        <dbReference type="ARBA" id="ARBA00004496"/>
    </source>
</evidence>
<dbReference type="PANTHER" id="PTHR13697:SF4">
    <property type="entry name" value="ATP-DEPENDENT 6-PHOSPHOFRUCTOKINASE"/>
    <property type="match status" value="1"/>
</dbReference>
<dbReference type="STRING" id="1267423.SAMN05216290_1279"/>
<feature type="binding site" evidence="14">
    <location>
        <position position="293"/>
    </location>
    <ligand>
        <name>substrate</name>
        <note>ligand shared between dimeric partners</note>
    </ligand>
</feature>
<keyword evidence="5 14" id="KW-0021">Allosteric enzyme</keyword>
<organism evidence="16 17">
    <name type="scientific">Roseivirga pacifica</name>
    <dbReference type="NCBI Taxonomy" id="1267423"/>
    <lineage>
        <taxon>Bacteria</taxon>
        <taxon>Pseudomonadati</taxon>
        <taxon>Bacteroidota</taxon>
        <taxon>Cytophagia</taxon>
        <taxon>Cytophagales</taxon>
        <taxon>Roseivirgaceae</taxon>
        <taxon>Roseivirga</taxon>
    </lineage>
</organism>
<comment type="caution">
    <text evidence="14">Lacks conserved residue(s) required for the propagation of feature annotation.</text>
</comment>